<name>A0ABZ1YQI0_9NOCA</name>
<dbReference type="InterPro" id="IPR049397">
    <property type="entry name" value="EthR_C"/>
</dbReference>
<keyword evidence="3" id="KW-1185">Reference proteome</keyword>
<dbReference type="Pfam" id="PF21313">
    <property type="entry name" value="EthR_C"/>
    <property type="match status" value="1"/>
</dbReference>
<protein>
    <recommendedName>
        <fullName evidence="1">HTH-type transcriptional regulator EthR C-terminal domain-containing protein</fullName>
    </recommendedName>
</protein>
<dbReference type="Proteomes" id="UP001432062">
    <property type="component" value="Chromosome"/>
</dbReference>
<feature type="domain" description="HTH-type transcriptional regulator EthR C-terminal" evidence="1">
    <location>
        <begin position="45"/>
        <end position="144"/>
    </location>
</feature>
<dbReference type="SUPFAM" id="SSF48498">
    <property type="entry name" value="Tetracyclin repressor-like, C-terminal domain"/>
    <property type="match status" value="1"/>
</dbReference>
<gene>
    <name evidence="2" type="ORF">OG563_33895</name>
</gene>
<reference evidence="2" key="1">
    <citation type="submission" date="2022-10" db="EMBL/GenBank/DDBJ databases">
        <title>The complete genomes of actinobacterial strains from the NBC collection.</title>
        <authorList>
            <person name="Joergensen T.S."/>
            <person name="Alvarez Arevalo M."/>
            <person name="Sterndorff E.B."/>
            <person name="Faurdal D."/>
            <person name="Vuksanovic O."/>
            <person name="Mourched A.-S."/>
            <person name="Charusanti P."/>
            <person name="Shaw S."/>
            <person name="Blin K."/>
            <person name="Weber T."/>
        </authorList>
    </citation>
    <scope>NUCLEOTIDE SEQUENCE</scope>
    <source>
        <strain evidence="2">NBC_01482</strain>
    </source>
</reference>
<organism evidence="2 3">
    <name type="scientific">Nocardia vinacea</name>
    <dbReference type="NCBI Taxonomy" id="96468"/>
    <lineage>
        <taxon>Bacteria</taxon>
        <taxon>Bacillati</taxon>
        <taxon>Actinomycetota</taxon>
        <taxon>Actinomycetes</taxon>
        <taxon>Mycobacteriales</taxon>
        <taxon>Nocardiaceae</taxon>
        <taxon>Nocardia</taxon>
    </lineage>
</organism>
<evidence type="ECO:0000313" key="3">
    <source>
        <dbReference type="Proteomes" id="UP001432062"/>
    </source>
</evidence>
<dbReference type="RefSeq" id="WP_327097492.1">
    <property type="nucleotide sequence ID" value="NZ_CP109149.1"/>
</dbReference>
<proteinExistence type="predicted"/>
<evidence type="ECO:0000313" key="2">
    <source>
        <dbReference type="EMBL" id="WUV44137.1"/>
    </source>
</evidence>
<evidence type="ECO:0000259" key="1">
    <source>
        <dbReference type="Pfam" id="PF21313"/>
    </source>
</evidence>
<dbReference type="InterPro" id="IPR036271">
    <property type="entry name" value="Tet_transcr_reg_TetR-rel_C_sf"/>
</dbReference>
<accession>A0ABZ1YQI0</accession>
<sequence length="150" mass="16563">MFYAHFEDRRELLLALVEKGGDEVLVAIAPFLAVDGPITRDQVMTSVQGILATFRERATLLRAVIEAAGYDKGIAADWDGILGRFVDIARERLRVEGFSESEAAATATSLIWMTERMCYQQVVRGTTGLDDPSAIAGITEVWWSVLRAAR</sequence>
<dbReference type="Gene3D" id="1.10.357.10">
    <property type="entry name" value="Tetracycline Repressor, domain 2"/>
    <property type="match status" value="1"/>
</dbReference>
<dbReference type="EMBL" id="CP109441">
    <property type="protein sequence ID" value="WUV44137.1"/>
    <property type="molecule type" value="Genomic_DNA"/>
</dbReference>